<sequence length="47" mass="5049">MCTRTAAWHPSKFTYALTSRPGVCVASSTLVGSCNFPRPVQTKTDSS</sequence>
<accession>A0A8S5T1N1</accession>
<organism evidence="1">
    <name type="scientific">Siphoviridae sp. ctnR15</name>
    <dbReference type="NCBI Taxonomy" id="2827938"/>
    <lineage>
        <taxon>Viruses</taxon>
        <taxon>Duplodnaviria</taxon>
        <taxon>Heunggongvirae</taxon>
        <taxon>Uroviricota</taxon>
        <taxon>Caudoviricetes</taxon>
    </lineage>
</organism>
<name>A0A8S5T1N1_9CAUD</name>
<evidence type="ECO:0000313" key="1">
    <source>
        <dbReference type="EMBL" id="DAF57142.1"/>
    </source>
</evidence>
<reference evidence="1" key="1">
    <citation type="journal article" date="2021" name="Proc. Natl. Acad. Sci. U.S.A.">
        <title>A Catalog of Tens of Thousands of Viruses from Human Metagenomes Reveals Hidden Associations with Chronic Diseases.</title>
        <authorList>
            <person name="Tisza M.J."/>
            <person name="Buck C.B."/>
        </authorList>
    </citation>
    <scope>NUCLEOTIDE SEQUENCE</scope>
    <source>
        <strain evidence="1">CtnR15</strain>
    </source>
</reference>
<protein>
    <submittedName>
        <fullName evidence="1">Uncharacterized protein</fullName>
    </submittedName>
</protein>
<proteinExistence type="predicted"/>
<dbReference type="PROSITE" id="PS51257">
    <property type="entry name" value="PROKAR_LIPOPROTEIN"/>
    <property type="match status" value="1"/>
</dbReference>
<dbReference type="EMBL" id="BK032729">
    <property type="protein sequence ID" value="DAF57142.1"/>
    <property type="molecule type" value="Genomic_DNA"/>
</dbReference>